<name>A0A0D7W0A3_9FLAO</name>
<keyword evidence="2" id="KW-1003">Cell membrane</keyword>
<dbReference type="PIRSF" id="PIRSF006483">
    <property type="entry name" value="Membrane_protein_YitT"/>
    <property type="match status" value="1"/>
</dbReference>
<feature type="domain" description="DUF2179" evidence="7">
    <location>
        <begin position="257"/>
        <end position="315"/>
    </location>
</feature>
<feature type="transmembrane region" description="Helical" evidence="6">
    <location>
        <begin position="50"/>
        <end position="68"/>
    </location>
</feature>
<dbReference type="Proteomes" id="UP000032361">
    <property type="component" value="Unassembled WGS sequence"/>
</dbReference>
<dbReference type="InterPro" id="IPR051461">
    <property type="entry name" value="UPF0750_membrane"/>
</dbReference>
<dbReference type="CDD" id="cd16380">
    <property type="entry name" value="YitT_C"/>
    <property type="match status" value="1"/>
</dbReference>
<keyword evidence="4 6" id="KW-1133">Transmembrane helix</keyword>
<dbReference type="PANTHER" id="PTHR33545:SF3">
    <property type="entry name" value="UPF0750 MEMBRANE PROTEIN YQFU"/>
    <property type="match status" value="1"/>
</dbReference>
<evidence type="ECO:0000313" key="8">
    <source>
        <dbReference type="EMBL" id="KJD32570.1"/>
    </source>
</evidence>
<dbReference type="PANTHER" id="PTHR33545">
    <property type="entry name" value="UPF0750 MEMBRANE PROTEIN YITT-RELATED"/>
    <property type="match status" value="1"/>
</dbReference>
<reference evidence="8 9" key="1">
    <citation type="journal article" date="2015" name="Antonie Van Leeuwenhoek">
        <title>Tamlana nanhaiensis sp. nov., isolated from surface seawater collected from the South China Sea.</title>
        <authorList>
            <person name="Liu X."/>
            <person name="Lai Q."/>
            <person name="Du Y."/>
            <person name="Li G."/>
            <person name="Sun F."/>
            <person name="Shao Z."/>
        </authorList>
    </citation>
    <scope>NUCLEOTIDE SEQUENCE [LARGE SCALE GENOMIC DNA]</scope>
    <source>
        <strain evidence="8 9">FHC16</strain>
    </source>
</reference>
<feature type="transmembrane region" description="Helical" evidence="6">
    <location>
        <begin position="120"/>
        <end position="139"/>
    </location>
</feature>
<evidence type="ECO:0000256" key="2">
    <source>
        <dbReference type="ARBA" id="ARBA00022475"/>
    </source>
</evidence>
<keyword evidence="5 6" id="KW-0472">Membrane</keyword>
<dbReference type="STRING" id="1382798.PK35_10225"/>
<feature type="transmembrane region" description="Helical" evidence="6">
    <location>
        <begin position="189"/>
        <end position="215"/>
    </location>
</feature>
<dbReference type="InterPro" id="IPR003740">
    <property type="entry name" value="YitT"/>
</dbReference>
<evidence type="ECO:0000256" key="4">
    <source>
        <dbReference type="ARBA" id="ARBA00022989"/>
    </source>
</evidence>
<evidence type="ECO:0000256" key="1">
    <source>
        <dbReference type="ARBA" id="ARBA00004651"/>
    </source>
</evidence>
<protein>
    <submittedName>
        <fullName evidence="8">Membrane protein</fullName>
    </submittedName>
</protein>
<accession>A0A0D7W0A3</accession>
<evidence type="ECO:0000256" key="5">
    <source>
        <dbReference type="ARBA" id="ARBA00023136"/>
    </source>
</evidence>
<evidence type="ECO:0000256" key="3">
    <source>
        <dbReference type="ARBA" id="ARBA00022692"/>
    </source>
</evidence>
<evidence type="ECO:0000259" key="7">
    <source>
        <dbReference type="Pfam" id="PF10035"/>
    </source>
</evidence>
<proteinExistence type="predicted"/>
<dbReference type="Gene3D" id="3.30.70.120">
    <property type="match status" value="1"/>
</dbReference>
<dbReference type="Pfam" id="PF02588">
    <property type="entry name" value="YitT_membrane"/>
    <property type="match status" value="1"/>
</dbReference>
<organism evidence="8 9">
    <name type="scientific">Neotamlana nanhaiensis</name>
    <dbReference type="NCBI Taxonomy" id="1382798"/>
    <lineage>
        <taxon>Bacteria</taxon>
        <taxon>Pseudomonadati</taxon>
        <taxon>Bacteroidota</taxon>
        <taxon>Flavobacteriia</taxon>
        <taxon>Flavobacteriales</taxon>
        <taxon>Flavobacteriaceae</taxon>
        <taxon>Neotamlana</taxon>
    </lineage>
</organism>
<feature type="transmembrane region" description="Helical" evidence="6">
    <location>
        <begin position="88"/>
        <end position="108"/>
    </location>
</feature>
<dbReference type="Pfam" id="PF10035">
    <property type="entry name" value="DUF2179"/>
    <property type="match status" value="1"/>
</dbReference>
<evidence type="ECO:0000256" key="6">
    <source>
        <dbReference type="SAM" id="Phobius"/>
    </source>
</evidence>
<dbReference type="OrthoDB" id="265478at2"/>
<comment type="subcellular location">
    <subcellularLocation>
        <location evidence="1">Cell membrane</location>
        <topology evidence="1">Multi-pass membrane protein</topology>
    </subcellularLocation>
</comment>
<sequence length="326" mass="35666">MNPFLSKILVDIARKRLSAKQKSKKGISKKELVPLVRNLQVEFTHAIKEYFFIALGVFSAGFGLKGFLLPNNFIDGGATGISLLLTNITNLHLGILLVLVNLPFIILASRTIGVKFALKSISAIALLAIVVHFVEYPIITHDKLLISVFGGFFLGLGIGMSMRGGSVIDGTEVLAIFLSRKFSLTIGDVLLLINILIFSVGAYTLSIEIALYAILTYLSAAKTVDFVVDGVEEYVGVTIISTKHEALQHMITEKLRRACTIYAGKGGFGTNGKSYDKDIIYTVVTRLELAKLETEIDKIDKQAFVIMGVVKDLKGGMIKRKPMKDH</sequence>
<comment type="caution">
    <text evidence="8">The sequence shown here is derived from an EMBL/GenBank/DDBJ whole genome shotgun (WGS) entry which is preliminary data.</text>
</comment>
<keyword evidence="9" id="KW-1185">Reference proteome</keyword>
<gene>
    <name evidence="8" type="ORF">PK35_10225</name>
</gene>
<dbReference type="GO" id="GO:0005886">
    <property type="term" value="C:plasma membrane"/>
    <property type="evidence" value="ECO:0007669"/>
    <property type="project" value="UniProtKB-SubCell"/>
</dbReference>
<feature type="transmembrane region" description="Helical" evidence="6">
    <location>
        <begin position="145"/>
        <end position="168"/>
    </location>
</feature>
<dbReference type="InterPro" id="IPR015867">
    <property type="entry name" value="N-reg_PII/ATP_PRibTrfase_C"/>
</dbReference>
<dbReference type="RefSeq" id="WP_044626616.1">
    <property type="nucleotide sequence ID" value="NZ_JTDV01000008.1"/>
</dbReference>
<keyword evidence="3 6" id="KW-0812">Transmembrane</keyword>
<dbReference type="AlphaFoldDB" id="A0A0D7W0A3"/>
<evidence type="ECO:0000313" key="9">
    <source>
        <dbReference type="Proteomes" id="UP000032361"/>
    </source>
</evidence>
<dbReference type="PATRIC" id="fig|1382798.3.peg.3396"/>
<dbReference type="EMBL" id="JTDV01000008">
    <property type="protein sequence ID" value="KJD32570.1"/>
    <property type="molecule type" value="Genomic_DNA"/>
</dbReference>
<dbReference type="InterPro" id="IPR019264">
    <property type="entry name" value="DUF2179"/>
</dbReference>